<evidence type="ECO:0000256" key="1">
    <source>
        <dbReference type="ARBA" id="ARBA00005964"/>
    </source>
</evidence>
<dbReference type="PaxDb" id="6945-B7QL26"/>
<accession>B7QL26</accession>
<dbReference type="VEuPathDB" id="VectorBase:ISCP_026591"/>
<evidence type="ECO:0000313" key="9">
    <source>
        <dbReference type="Proteomes" id="UP000001555"/>
    </source>
</evidence>
<dbReference type="Proteomes" id="UP000001555">
    <property type="component" value="Unassembled WGS sequence"/>
</dbReference>
<evidence type="ECO:0000313" key="8">
    <source>
        <dbReference type="EnsemblMetazoa" id="ISCW023613-PA"/>
    </source>
</evidence>
<dbReference type="OrthoDB" id="6512235at2759"/>
<reference evidence="7 9" key="1">
    <citation type="submission" date="2008-03" db="EMBL/GenBank/DDBJ databases">
        <title>Annotation of Ixodes scapularis.</title>
        <authorList>
            <consortium name="Ixodes scapularis Genome Project Consortium"/>
            <person name="Caler E."/>
            <person name="Hannick L.I."/>
            <person name="Bidwell S."/>
            <person name="Joardar V."/>
            <person name="Thiagarajan M."/>
            <person name="Amedeo P."/>
            <person name="Galinsky K.J."/>
            <person name="Schobel S."/>
            <person name="Inman J."/>
            <person name="Hostetler J."/>
            <person name="Miller J."/>
            <person name="Hammond M."/>
            <person name="Megy K."/>
            <person name="Lawson D."/>
            <person name="Kodira C."/>
            <person name="Sutton G."/>
            <person name="Meyer J."/>
            <person name="Hill C.A."/>
            <person name="Birren B."/>
            <person name="Nene V."/>
            <person name="Collins F."/>
            <person name="Alarcon-Chaidez F."/>
            <person name="Wikel S."/>
            <person name="Strausberg R."/>
        </authorList>
    </citation>
    <scope>NUCLEOTIDE SEQUENCE [LARGE SCALE GENOMIC DNA]</scope>
    <source>
        <strain evidence="9">Wikel</strain>
        <strain evidence="7">Wikel colony</strain>
    </source>
</reference>
<dbReference type="EMBL" id="ABJB010650590">
    <property type="status" value="NOT_ANNOTATED_CDS"/>
    <property type="molecule type" value="Genomic_DNA"/>
</dbReference>
<protein>
    <recommendedName>
        <fullName evidence="5">Carboxylic ester hydrolase</fullName>
        <ecNumber evidence="5">3.1.1.-</ecNumber>
    </recommendedName>
</protein>
<dbReference type="VEuPathDB" id="VectorBase:ISCI023613"/>
<organism>
    <name type="scientific">Ixodes scapularis</name>
    <name type="common">Black-legged tick</name>
    <name type="synonym">Deer tick</name>
    <dbReference type="NCBI Taxonomy" id="6945"/>
    <lineage>
        <taxon>Eukaryota</taxon>
        <taxon>Metazoa</taxon>
        <taxon>Ecdysozoa</taxon>
        <taxon>Arthropoda</taxon>
        <taxon>Chelicerata</taxon>
        <taxon>Arachnida</taxon>
        <taxon>Acari</taxon>
        <taxon>Parasitiformes</taxon>
        <taxon>Ixodida</taxon>
        <taxon>Ixodoidea</taxon>
        <taxon>Ixodidae</taxon>
        <taxon>Ixodinae</taxon>
        <taxon>Ixodes</taxon>
    </lineage>
</organism>
<dbReference type="EnsemblMetazoa" id="ISCW023613-RA">
    <property type="protein sequence ID" value="ISCW023613-PA"/>
    <property type="gene ID" value="ISCW023613"/>
</dbReference>
<feature type="non-terminal residue" evidence="7">
    <location>
        <position position="270"/>
    </location>
</feature>
<keyword evidence="4" id="KW-0325">Glycoprotein</keyword>
<keyword evidence="2" id="KW-0719">Serine esterase</keyword>
<keyword evidence="5" id="KW-0732">Signal</keyword>
<evidence type="ECO:0000313" key="7">
    <source>
        <dbReference type="EMBL" id="EEC19548.1"/>
    </source>
</evidence>
<reference evidence="8" key="2">
    <citation type="submission" date="2020-05" db="UniProtKB">
        <authorList>
            <consortium name="EnsemblMetazoa"/>
        </authorList>
    </citation>
    <scope>IDENTIFICATION</scope>
    <source>
        <strain evidence="8">wikel</strain>
    </source>
</reference>
<evidence type="ECO:0000256" key="5">
    <source>
        <dbReference type="RuleBase" id="RU361235"/>
    </source>
</evidence>
<gene>
    <name evidence="8" type="primary">8042869</name>
    <name evidence="7" type="ORF">IscW_ISCW023613</name>
</gene>
<dbReference type="PANTHER" id="PTHR43918">
    <property type="entry name" value="ACETYLCHOLINESTERASE"/>
    <property type="match status" value="1"/>
</dbReference>
<dbReference type="Pfam" id="PF00135">
    <property type="entry name" value="COesterase"/>
    <property type="match status" value="1"/>
</dbReference>
<feature type="chain" id="PRO_5010753501" description="Carboxylic ester hydrolase" evidence="5">
    <location>
        <begin position="21"/>
        <end position="270"/>
    </location>
</feature>
<evidence type="ECO:0000256" key="2">
    <source>
        <dbReference type="ARBA" id="ARBA00022487"/>
    </source>
</evidence>
<feature type="domain" description="Carboxylesterase type B" evidence="6">
    <location>
        <begin position="24"/>
        <end position="265"/>
    </location>
</feature>
<dbReference type="InterPro" id="IPR002018">
    <property type="entry name" value="CarbesteraseB"/>
</dbReference>
<dbReference type="PANTHER" id="PTHR43918:SF4">
    <property type="entry name" value="CARBOXYLIC ESTER HYDROLASE"/>
    <property type="match status" value="1"/>
</dbReference>
<dbReference type="AlphaFoldDB" id="B7QL26"/>
<sequence>MRAGGIVWILLLLGAASGQATNVVRETKLGKVRGNLVRVDSIDVEEYRGIPFAEPPVGDLRFKEPVPKTPWEGTWNATNGETICHQVLHPNICNNPAVLTEDCLHLNVWAPANAAKSPVLVWIHGGGFAYGSASLDGNNGRLLAALTGVVVLSMNYRLGILGFLNVNSPNAPGNQGLLDQHLALEWVQANIDVFGGDPARVTIVGNSAGSMSVHAHILSPLSKGLFKRAVMLSGSHNNLDFIDSTHGSVVKGDNVAKLLGCSRHNKDLIT</sequence>
<evidence type="ECO:0000256" key="4">
    <source>
        <dbReference type="ARBA" id="ARBA00023180"/>
    </source>
</evidence>
<dbReference type="VEuPathDB" id="VectorBase:ISCW023613"/>
<proteinExistence type="inferred from homology"/>
<dbReference type="InterPro" id="IPR029058">
    <property type="entry name" value="AB_hydrolase_fold"/>
</dbReference>
<dbReference type="InterPro" id="IPR019826">
    <property type="entry name" value="Carboxylesterase_B_AS"/>
</dbReference>
<dbReference type="Gene3D" id="3.40.50.1820">
    <property type="entry name" value="alpha/beta hydrolase"/>
    <property type="match status" value="1"/>
</dbReference>
<evidence type="ECO:0000259" key="6">
    <source>
        <dbReference type="Pfam" id="PF00135"/>
    </source>
</evidence>
<evidence type="ECO:0000256" key="3">
    <source>
        <dbReference type="ARBA" id="ARBA00022801"/>
    </source>
</evidence>
<comment type="similarity">
    <text evidence="1 5">Belongs to the type-B carboxylesterase/lipase family.</text>
</comment>
<keyword evidence="3 5" id="KW-0378">Hydrolase</keyword>
<dbReference type="GO" id="GO:0052689">
    <property type="term" value="F:carboxylic ester hydrolase activity"/>
    <property type="evidence" value="ECO:0007669"/>
    <property type="project" value="UniProtKB-KW"/>
</dbReference>
<dbReference type="SUPFAM" id="SSF53474">
    <property type="entry name" value="alpha/beta-Hydrolases"/>
    <property type="match status" value="1"/>
</dbReference>
<dbReference type="HOGENOM" id="CLU_006586_4_2_1"/>
<dbReference type="InterPro" id="IPR050654">
    <property type="entry name" value="AChE-related_enzymes"/>
</dbReference>
<feature type="signal peptide" evidence="5">
    <location>
        <begin position="1"/>
        <end position="20"/>
    </location>
</feature>
<dbReference type="EMBL" id="DS963588">
    <property type="protein sequence ID" value="EEC19548.1"/>
    <property type="molecule type" value="Genomic_DNA"/>
</dbReference>
<dbReference type="STRING" id="6945.B7QL26"/>
<dbReference type="PROSITE" id="PS00122">
    <property type="entry name" value="CARBOXYLESTERASE_B_1"/>
    <property type="match status" value="1"/>
</dbReference>
<dbReference type="EC" id="3.1.1.-" evidence="5"/>
<name>B7QL26_IXOSC</name>
<keyword evidence="9" id="KW-1185">Reference proteome</keyword>
<dbReference type="InParanoid" id="B7QL26"/>